<reference evidence="1" key="1">
    <citation type="submission" date="2021-05" db="EMBL/GenBank/DDBJ databases">
        <title>A free-living protist that lacks canonical eukaryotic 1 DNA replication and segregation systems.</title>
        <authorList>
            <person name="Salas-Leiva D.E."/>
            <person name="Tromer E.C."/>
            <person name="Curtis B.A."/>
            <person name="Jerlstrom-Hultqvist J."/>
            <person name="Kolisko M."/>
            <person name="Yi Z."/>
            <person name="Salas-Leiva J.S."/>
            <person name="Gallot-Lavallee L."/>
            <person name="Kops G.J.P.L."/>
            <person name="Archibald J.M."/>
            <person name="Simpson A.G.B."/>
            <person name="Roger A.J."/>
        </authorList>
    </citation>
    <scope>NUCLEOTIDE SEQUENCE</scope>
    <source>
        <strain evidence="1">BICM</strain>
    </source>
</reference>
<evidence type="ECO:0000313" key="1">
    <source>
        <dbReference type="EMBL" id="KAG9391441.1"/>
    </source>
</evidence>
<comment type="caution">
    <text evidence="1">The sequence shown here is derived from an EMBL/GenBank/DDBJ whole genome shotgun (WGS) entry which is preliminary data.</text>
</comment>
<proteinExistence type="predicted"/>
<evidence type="ECO:0000313" key="2">
    <source>
        <dbReference type="Proteomes" id="UP000717585"/>
    </source>
</evidence>
<name>A0A8J6AQH8_9EUKA</name>
<organism evidence="1 2">
    <name type="scientific">Carpediemonas membranifera</name>
    <dbReference type="NCBI Taxonomy" id="201153"/>
    <lineage>
        <taxon>Eukaryota</taxon>
        <taxon>Metamonada</taxon>
        <taxon>Carpediemonas-like organisms</taxon>
        <taxon>Carpediemonas</taxon>
    </lineage>
</organism>
<sequence length="110" mass="12477">MLSEIHISPDASIEDALRNLKGAYGRDPSNAELLKTARYFYANGQYKQSLLCCEIHQSRTNKSENSSHLLGYCAAMLSDRARAIECFKITSNKSYPTDWQLLVELMVELE</sequence>
<dbReference type="SUPFAM" id="SSF48452">
    <property type="entry name" value="TPR-like"/>
    <property type="match status" value="1"/>
</dbReference>
<dbReference type="EMBL" id="JAHDYR010000053">
    <property type="protein sequence ID" value="KAG9391441.1"/>
    <property type="molecule type" value="Genomic_DNA"/>
</dbReference>
<dbReference type="Proteomes" id="UP000717585">
    <property type="component" value="Unassembled WGS sequence"/>
</dbReference>
<keyword evidence="2" id="KW-1185">Reference proteome</keyword>
<gene>
    <name evidence="1" type="ORF">J8273_6201</name>
</gene>
<dbReference type="AlphaFoldDB" id="A0A8J6AQH8"/>
<dbReference type="OrthoDB" id="2094240at2759"/>
<evidence type="ECO:0008006" key="3">
    <source>
        <dbReference type="Google" id="ProtNLM"/>
    </source>
</evidence>
<dbReference type="InterPro" id="IPR011990">
    <property type="entry name" value="TPR-like_helical_dom_sf"/>
</dbReference>
<protein>
    <recommendedName>
        <fullName evidence="3">Tetratricopeptide repeat protein</fullName>
    </recommendedName>
</protein>
<accession>A0A8J6AQH8</accession>
<dbReference type="Gene3D" id="1.25.40.10">
    <property type="entry name" value="Tetratricopeptide repeat domain"/>
    <property type="match status" value="1"/>
</dbReference>